<keyword evidence="2" id="KW-1133">Transmembrane helix</keyword>
<accession>A0A097I5B1</accession>
<dbReference type="RefSeq" id="WP_000757321.1">
    <property type="nucleotide sequence ID" value="NZ_CP012952.1"/>
</dbReference>
<evidence type="ECO:0000256" key="2">
    <source>
        <dbReference type="SAM" id="Phobius"/>
    </source>
</evidence>
<evidence type="ECO:0000313" key="5">
    <source>
        <dbReference type="EMBL" id="AIT56363.1"/>
    </source>
</evidence>
<evidence type="ECO:0000256" key="1">
    <source>
        <dbReference type="ARBA" id="ARBA00022679"/>
    </source>
</evidence>
<dbReference type="Gene3D" id="3.40.50.2000">
    <property type="entry name" value="Glycogen Phosphorylase B"/>
    <property type="match status" value="2"/>
</dbReference>
<name>A0A097I5B1_ACIBA</name>
<reference evidence="6 9" key="3">
    <citation type="submission" date="2019-10" db="EMBL/GenBank/DDBJ databases">
        <title>Genetic environment of the oxa23 gene and comparative analysis of carbapenem resistant Acinetobacter baumannii isolates belonging to global clone 1, lineage 2 recovered in a burns hospital outbreak in 2012-2013.</title>
        <authorList>
            <person name="Douraghi M."/>
            <person name="Aris P."/>
            <person name="Kenyon J."/>
            <person name="Hamidian M."/>
        </authorList>
    </citation>
    <scope>NUCLEOTIDE SEQUENCE [LARGE SCALE GENOMIC DNA]</scope>
    <source>
        <strain evidence="6 9">ABS103</strain>
    </source>
</reference>
<evidence type="ECO:0000313" key="6">
    <source>
        <dbReference type="EMBL" id="MQR50327.1"/>
    </source>
</evidence>
<dbReference type="PATRIC" id="fig|470.1405.peg.3853"/>
<evidence type="ECO:0000313" key="8">
    <source>
        <dbReference type="Proteomes" id="UP000268239"/>
    </source>
</evidence>
<dbReference type="InterPro" id="IPR028098">
    <property type="entry name" value="Glyco_trans_4-like_N"/>
</dbReference>
<reference evidence="5" key="1">
    <citation type="submission" date="2014-10" db="EMBL/GenBank/DDBJ databases">
        <title>Acinetaminic acid - a novel nonulosonic acid found in the capsule of an Acinetobacter baumannii isolate.</title>
        <authorList>
            <person name="Kenyon J.J."/>
            <person name="Marzaioli A.M."/>
            <person name="De Castro C."/>
            <person name="Hall R.M."/>
        </authorList>
    </citation>
    <scope>NUCLEOTIDE SEQUENCE</scope>
    <source>
        <strain evidence="5">D36</strain>
    </source>
</reference>
<dbReference type="EMBL" id="WIOC01000017">
    <property type="protein sequence ID" value="MQR50327.1"/>
    <property type="molecule type" value="Genomic_DNA"/>
</dbReference>
<feature type="domain" description="Glycosyltransferase subfamily 4-like N-terminal" evidence="4">
    <location>
        <begin position="95"/>
        <end position="197"/>
    </location>
</feature>
<dbReference type="PANTHER" id="PTHR46401:SF2">
    <property type="entry name" value="GLYCOSYLTRANSFERASE WBBK-RELATED"/>
    <property type="match status" value="1"/>
</dbReference>
<organism evidence="5">
    <name type="scientific">Acinetobacter baumannii</name>
    <dbReference type="NCBI Taxonomy" id="470"/>
    <lineage>
        <taxon>Bacteria</taxon>
        <taxon>Pseudomonadati</taxon>
        <taxon>Pseudomonadota</taxon>
        <taxon>Gammaproteobacteria</taxon>
        <taxon>Moraxellales</taxon>
        <taxon>Moraxellaceae</taxon>
        <taxon>Acinetobacter</taxon>
        <taxon>Acinetobacter calcoaceticus/baumannii complex</taxon>
    </lineage>
</organism>
<dbReference type="EMBL" id="RXLU01000036">
    <property type="protein sequence ID" value="RTQ81205.1"/>
    <property type="molecule type" value="Genomic_DNA"/>
</dbReference>
<dbReference type="Pfam" id="PF00534">
    <property type="entry name" value="Glycos_transf_1"/>
    <property type="match status" value="1"/>
</dbReference>
<dbReference type="CDD" id="cd03794">
    <property type="entry name" value="GT4_WbuB-like"/>
    <property type="match status" value="1"/>
</dbReference>
<sequence>MKKVLVVSEFIDPDQNSTGYFWYKIIQKLAQSDGVEQLSVIAPYSGDRGEIQKKFCSNIGFLLFLHASYDKNNLFKRLLGQLQQTFGFFKILLKNLVKDKVVVSGTNPLFLLVLLAFLRVFIPFKWYLLVHDVFPENLVPAGILKKDSVLFKIMNFIFNRIYSRADHLIVIGRDMKNLMRQKTGSDNITVIPNWVDFTEIEVRQKQQSSIISSLGWNENIVFQFFGNMGRVQGISNLLAAINLINNPSAKFLFIGGGNDAQLVKEFAEDEANKNKVAYIGELAAQQRSLGLSSCDIAIVTLAEGMLGLGVPSKAYFTMAADRPILAIMEEDAEVANMVKEHSIGWVCEPNDPVRLASLIDEICRTKLNKLSNSPRQILQDYYHQDKLLQSFADIVES</sequence>
<dbReference type="AlphaFoldDB" id="A0A097I5B1"/>
<dbReference type="Pfam" id="PF13439">
    <property type="entry name" value="Glyco_transf_4"/>
    <property type="match status" value="1"/>
</dbReference>
<dbReference type="GO" id="GO:0009103">
    <property type="term" value="P:lipopolysaccharide biosynthetic process"/>
    <property type="evidence" value="ECO:0007669"/>
    <property type="project" value="TreeGrafter"/>
</dbReference>
<proteinExistence type="predicted"/>
<keyword evidence="1 6" id="KW-0808">Transferase</keyword>
<dbReference type="EMBL" id="JN107991">
    <property type="protein sequence ID" value="AIT56363.1"/>
    <property type="molecule type" value="Genomic_DNA"/>
</dbReference>
<dbReference type="Proteomes" id="UP000461234">
    <property type="component" value="Unassembled WGS sequence"/>
</dbReference>
<evidence type="ECO:0000313" key="9">
    <source>
        <dbReference type="Proteomes" id="UP000461234"/>
    </source>
</evidence>
<dbReference type="InterPro" id="IPR001296">
    <property type="entry name" value="Glyco_trans_1"/>
</dbReference>
<dbReference type="PANTHER" id="PTHR46401">
    <property type="entry name" value="GLYCOSYLTRANSFERASE WBBK-RELATED"/>
    <property type="match status" value="1"/>
</dbReference>
<keyword evidence="2" id="KW-0472">Membrane</keyword>
<feature type="transmembrane region" description="Helical" evidence="2">
    <location>
        <begin position="109"/>
        <end position="128"/>
    </location>
</feature>
<evidence type="ECO:0000259" key="3">
    <source>
        <dbReference type="Pfam" id="PF00534"/>
    </source>
</evidence>
<gene>
    <name evidence="5" type="primary">gtr31</name>
    <name evidence="7" type="ORF">EJ062_07805</name>
    <name evidence="6" type="ORF">F2P40_13545</name>
</gene>
<dbReference type="SUPFAM" id="SSF53756">
    <property type="entry name" value="UDP-Glycosyltransferase/glycogen phosphorylase"/>
    <property type="match status" value="1"/>
</dbReference>
<dbReference type="Proteomes" id="UP000268239">
    <property type="component" value="Unassembled WGS sequence"/>
</dbReference>
<protein>
    <submittedName>
        <fullName evidence="6 7">Glycosyltransferase</fullName>
    </submittedName>
    <submittedName>
        <fullName evidence="5">Gtr31</fullName>
    </submittedName>
</protein>
<evidence type="ECO:0000259" key="4">
    <source>
        <dbReference type="Pfam" id="PF13439"/>
    </source>
</evidence>
<evidence type="ECO:0000313" key="7">
    <source>
        <dbReference type="EMBL" id="RTQ81205.1"/>
    </source>
</evidence>
<keyword evidence="2" id="KW-0812">Transmembrane</keyword>
<feature type="domain" description="Glycosyl transferase family 1" evidence="3">
    <location>
        <begin position="215"/>
        <end position="366"/>
    </location>
</feature>
<dbReference type="GO" id="GO:0016757">
    <property type="term" value="F:glycosyltransferase activity"/>
    <property type="evidence" value="ECO:0007669"/>
    <property type="project" value="InterPro"/>
</dbReference>
<reference evidence="7 8" key="2">
    <citation type="submission" date="2018-12" db="EMBL/GenBank/DDBJ databases">
        <title>Draft Genome Sequences Human Pathogenic Acinetobacter baumannii Strains.</title>
        <authorList>
            <person name="Madhi M."/>
            <person name="Ronco T."/>
            <person name="Olsen R.H."/>
            <person name="Hassani A."/>
        </authorList>
    </citation>
    <scope>NUCLEOTIDE SEQUENCE [LARGE SCALE GENOMIC DNA]</scope>
    <source>
        <strain evidence="7 8">AB3</strain>
    </source>
</reference>